<keyword evidence="1" id="KW-0812">Transmembrane</keyword>
<evidence type="ECO:0000313" key="2">
    <source>
        <dbReference type="EMBL" id="KAF2727879.1"/>
    </source>
</evidence>
<proteinExistence type="predicted"/>
<dbReference type="AlphaFoldDB" id="A0A9P4QMW3"/>
<feature type="transmembrane region" description="Helical" evidence="1">
    <location>
        <begin position="6"/>
        <end position="29"/>
    </location>
</feature>
<protein>
    <submittedName>
        <fullName evidence="2">Uncharacterized protein</fullName>
    </submittedName>
</protein>
<evidence type="ECO:0000256" key="1">
    <source>
        <dbReference type="SAM" id="Phobius"/>
    </source>
</evidence>
<dbReference type="EMBL" id="ML996306">
    <property type="protein sequence ID" value="KAF2727879.1"/>
    <property type="molecule type" value="Genomic_DNA"/>
</dbReference>
<keyword evidence="1" id="KW-0472">Membrane</keyword>
<sequence length="67" mass="7441">MSLRPHYSTLFPFFVPPILPIFLISIHYATVDSASKKRAAVQIVMPNIIDSALHRLAPTLLLTPIDA</sequence>
<gene>
    <name evidence="2" type="ORF">EJ04DRAFT_127023</name>
</gene>
<reference evidence="2" key="1">
    <citation type="journal article" date="2020" name="Stud. Mycol.">
        <title>101 Dothideomycetes genomes: a test case for predicting lifestyles and emergence of pathogens.</title>
        <authorList>
            <person name="Haridas S."/>
            <person name="Albert R."/>
            <person name="Binder M."/>
            <person name="Bloem J."/>
            <person name="Labutti K."/>
            <person name="Salamov A."/>
            <person name="Andreopoulos B."/>
            <person name="Baker S."/>
            <person name="Barry K."/>
            <person name="Bills G."/>
            <person name="Bluhm B."/>
            <person name="Cannon C."/>
            <person name="Castanera R."/>
            <person name="Culley D."/>
            <person name="Daum C."/>
            <person name="Ezra D."/>
            <person name="Gonzalez J."/>
            <person name="Henrissat B."/>
            <person name="Kuo A."/>
            <person name="Liang C."/>
            <person name="Lipzen A."/>
            <person name="Lutzoni F."/>
            <person name="Magnuson J."/>
            <person name="Mondo S."/>
            <person name="Nolan M."/>
            <person name="Ohm R."/>
            <person name="Pangilinan J."/>
            <person name="Park H.-J."/>
            <person name="Ramirez L."/>
            <person name="Alfaro M."/>
            <person name="Sun H."/>
            <person name="Tritt A."/>
            <person name="Yoshinaga Y."/>
            <person name="Zwiers L.-H."/>
            <person name="Turgeon B."/>
            <person name="Goodwin S."/>
            <person name="Spatafora J."/>
            <person name="Crous P."/>
            <person name="Grigoriev I."/>
        </authorList>
    </citation>
    <scope>NUCLEOTIDE SEQUENCE</scope>
    <source>
        <strain evidence="2">CBS 125425</strain>
    </source>
</reference>
<organism evidence="2 3">
    <name type="scientific">Polyplosphaeria fusca</name>
    <dbReference type="NCBI Taxonomy" id="682080"/>
    <lineage>
        <taxon>Eukaryota</taxon>
        <taxon>Fungi</taxon>
        <taxon>Dikarya</taxon>
        <taxon>Ascomycota</taxon>
        <taxon>Pezizomycotina</taxon>
        <taxon>Dothideomycetes</taxon>
        <taxon>Pleosporomycetidae</taxon>
        <taxon>Pleosporales</taxon>
        <taxon>Tetraplosphaeriaceae</taxon>
        <taxon>Polyplosphaeria</taxon>
    </lineage>
</organism>
<comment type="caution">
    <text evidence="2">The sequence shown here is derived from an EMBL/GenBank/DDBJ whole genome shotgun (WGS) entry which is preliminary data.</text>
</comment>
<name>A0A9P4QMW3_9PLEO</name>
<accession>A0A9P4QMW3</accession>
<dbReference type="Proteomes" id="UP000799444">
    <property type="component" value="Unassembled WGS sequence"/>
</dbReference>
<evidence type="ECO:0000313" key="3">
    <source>
        <dbReference type="Proteomes" id="UP000799444"/>
    </source>
</evidence>
<keyword evidence="3" id="KW-1185">Reference proteome</keyword>
<keyword evidence="1" id="KW-1133">Transmembrane helix</keyword>